<reference evidence="3 4" key="1">
    <citation type="journal article" date="2013" name="Int. J. Syst. Evol. Microbiol.">
        <title>Roseomonas aerophila sp. nov., isolated from air.</title>
        <authorList>
            <person name="Kim S.J."/>
            <person name="Weon H.Y."/>
            <person name="Ahn J.H."/>
            <person name="Hong S.B."/>
            <person name="Seok S.J."/>
            <person name="Whang K.S."/>
            <person name="Kwon S.W."/>
        </authorList>
    </citation>
    <scope>NUCLEOTIDE SEQUENCE [LARGE SCALE GENOMIC DNA]</scope>
    <source>
        <strain evidence="3 4">NBRC 108923</strain>
    </source>
</reference>
<evidence type="ECO:0000256" key="1">
    <source>
        <dbReference type="SAM" id="MobiDB-lite"/>
    </source>
</evidence>
<keyword evidence="2" id="KW-1133">Transmembrane helix</keyword>
<dbReference type="RefSeq" id="WP_187783405.1">
    <property type="nucleotide sequence ID" value="NZ_JACTVA010000006.1"/>
</dbReference>
<keyword evidence="4" id="KW-1185">Reference proteome</keyword>
<gene>
    <name evidence="3" type="ORF">IBL26_05200</name>
</gene>
<proteinExistence type="predicted"/>
<evidence type="ECO:0000313" key="3">
    <source>
        <dbReference type="EMBL" id="MBC9206223.1"/>
    </source>
</evidence>
<comment type="caution">
    <text evidence="3">The sequence shown here is derived from an EMBL/GenBank/DDBJ whole genome shotgun (WGS) entry which is preliminary data.</text>
</comment>
<dbReference type="EMBL" id="JACTVA010000006">
    <property type="protein sequence ID" value="MBC9206223.1"/>
    <property type="molecule type" value="Genomic_DNA"/>
</dbReference>
<organism evidence="3 4">
    <name type="scientific">Teichococcus aerophilus</name>
    <dbReference type="NCBI Taxonomy" id="1224513"/>
    <lineage>
        <taxon>Bacteria</taxon>
        <taxon>Pseudomonadati</taxon>
        <taxon>Pseudomonadota</taxon>
        <taxon>Alphaproteobacteria</taxon>
        <taxon>Acetobacterales</taxon>
        <taxon>Roseomonadaceae</taxon>
        <taxon>Roseomonas</taxon>
    </lineage>
</organism>
<protein>
    <recommendedName>
        <fullName evidence="5">Heme exporter protein D</fullName>
    </recommendedName>
</protein>
<evidence type="ECO:0000256" key="2">
    <source>
        <dbReference type="SAM" id="Phobius"/>
    </source>
</evidence>
<keyword evidence="2" id="KW-0472">Membrane</keyword>
<sequence length="68" mass="7226">MTLHWWYVTAAWGLAGLGFGAMLLLSLQRLAAAKRRLALLDPRAGGRDATARGLPAGDGLPRAKELQG</sequence>
<keyword evidence="2" id="KW-0812">Transmembrane</keyword>
<evidence type="ECO:0008006" key="5">
    <source>
        <dbReference type="Google" id="ProtNLM"/>
    </source>
</evidence>
<feature type="transmembrane region" description="Helical" evidence="2">
    <location>
        <begin position="6"/>
        <end position="27"/>
    </location>
</feature>
<accession>A0ABR7RIK8</accession>
<feature type="region of interest" description="Disordered" evidence="1">
    <location>
        <begin position="45"/>
        <end position="68"/>
    </location>
</feature>
<evidence type="ECO:0000313" key="4">
    <source>
        <dbReference type="Proteomes" id="UP000626026"/>
    </source>
</evidence>
<name>A0ABR7RIK8_9PROT</name>
<dbReference type="Proteomes" id="UP000626026">
    <property type="component" value="Unassembled WGS sequence"/>
</dbReference>